<sequence length="285" mass="32291">MIRTALNIIDKNFIKVDILNGVRRVQNVFYEKNIDCFAVYDKEKLVGVVTQKELVTAHPNRIIADAMTSQYRCVDSSTSVWEIKGIFDSNKDLCVIFVEEKNEIKGFLTRTILKMELARHIDLLTGLYKSDYIFYNTYNLISNGNEISLIFIDLNNFGQIDKKYGHINGDIILKNIAQILKENVASDTYLCRYAGDEFAVLTPYCIENCKLFAEKLIKAIDTYEFPNNIPVSASIGITGYKPHNKITDNTLNIANKLINIASLASTKAKKDISKSIVIEYMDAIA</sequence>
<dbReference type="GO" id="GO:0005886">
    <property type="term" value="C:plasma membrane"/>
    <property type="evidence" value="ECO:0007669"/>
    <property type="project" value="TreeGrafter"/>
</dbReference>
<organism evidence="2 3">
    <name type="scientific">Clostridium thailandense</name>
    <dbReference type="NCBI Taxonomy" id="2794346"/>
    <lineage>
        <taxon>Bacteria</taxon>
        <taxon>Bacillati</taxon>
        <taxon>Bacillota</taxon>
        <taxon>Clostridia</taxon>
        <taxon>Eubacteriales</taxon>
        <taxon>Clostridiaceae</taxon>
        <taxon>Clostridium</taxon>
    </lineage>
</organism>
<dbReference type="PROSITE" id="PS50887">
    <property type="entry name" value="GGDEF"/>
    <property type="match status" value="1"/>
</dbReference>
<dbReference type="GO" id="GO:1902201">
    <property type="term" value="P:negative regulation of bacterial-type flagellum-dependent cell motility"/>
    <property type="evidence" value="ECO:0007669"/>
    <property type="project" value="TreeGrafter"/>
</dbReference>
<dbReference type="Pfam" id="PF00990">
    <property type="entry name" value="GGDEF"/>
    <property type="match status" value="1"/>
</dbReference>
<accession>A0A949TRR2</accession>
<name>A0A949TRR2_9CLOT</name>
<dbReference type="PANTHER" id="PTHR45138:SF9">
    <property type="entry name" value="DIGUANYLATE CYCLASE DGCM-RELATED"/>
    <property type="match status" value="1"/>
</dbReference>
<dbReference type="Pfam" id="PF00571">
    <property type="entry name" value="CBS"/>
    <property type="match status" value="2"/>
</dbReference>
<comment type="caution">
    <text evidence="2">The sequence shown here is derived from an EMBL/GenBank/DDBJ whole genome shotgun (WGS) entry which is preliminary data.</text>
</comment>
<keyword evidence="3" id="KW-1185">Reference proteome</keyword>
<dbReference type="NCBIfam" id="TIGR00254">
    <property type="entry name" value="GGDEF"/>
    <property type="match status" value="1"/>
</dbReference>
<evidence type="ECO:0000259" key="1">
    <source>
        <dbReference type="PROSITE" id="PS50887"/>
    </source>
</evidence>
<reference evidence="2" key="1">
    <citation type="submission" date="2020-12" db="EMBL/GenBank/DDBJ databases">
        <title>Clostridium thailandense sp. nov., a novel acetogenic bacterium isolated from peat land soil in Thailand.</title>
        <authorList>
            <person name="Chaikitkaew S."/>
            <person name="Birkeland N.K."/>
        </authorList>
    </citation>
    <scope>NUCLEOTIDE SEQUENCE</scope>
    <source>
        <strain evidence="2">PL3</strain>
    </source>
</reference>
<gene>
    <name evidence="2" type="ORF">I6U48_04160</name>
</gene>
<evidence type="ECO:0000313" key="3">
    <source>
        <dbReference type="Proteomes" id="UP000694308"/>
    </source>
</evidence>
<feature type="domain" description="GGDEF" evidence="1">
    <location>
        <begin position="145"/>
        <end position="282"/>
    </location>
</feature>
<dbReference type="GO" id="GO:0052621">
    <property type="term" value="F:diguanylate cyclase activity"/>
    <property type="evidence" value="ECO:0007669"/>
    <property type="project" value="TreeGrafter"/>
</dbReference>
<dbReference type="SMART" id="SM00267">
    <property type="entry name" value="GGDEF"/>
    <property type="match status" value="1"/>
</dbReference>
<dbReference type="Proteomes" id="UP000694308">
    <property type="component" value="Unassembled WGS sequence"/>
</dbReference>
<dbReference type="SMART" id="SM00116">
    <property type="entry name" value="CBS"/>
    <property type="match status" value="2"/>
</dbReference>
<protein>
    <submittedName>
        <fullName evidence="2">GGDEF domain-containing protein</fullName>
    </submittedName>
</protein>
<dbReference type="RefSeq" id="WP_218319142.1">
    <property type="nucleotide sequence ID" value="NZ_JAEEGC010000018.1"/>
</dbReference>
<evidence type="ECO:0000313" key="2">
    <source>
        <dbReference type="EMBL" id="MBV7272111.1"/>
    </source>
</evidence>
<dbReference type="AlphaFoldDB" id="A0A949TRR2"/>
<proteinExistence type="predicted"/>
<dbReference type="PANTHER" id="PTHR45138">
    <property type="entry name" value="REGULATORY COMPONENTS OF SENSORY TRANSDUCTION SYSTEM"/>
    <property type="match status" value="1"/>
</dbReference>
<dbReference type="EMBL" id="JAEEGC010000018">
    <property type="protein sequence ID" value="MBV7272111.1"/>
    <property type="molecule type" value="Genomic_DNA"/>
</dbReference>
<dbReference type="InterPro" id="IPR050469">
    <property type="entry name" value="Diguanylate_Cyclase"/>
</dbReference>
<dbReference type="GO" id="GO:0043709">
    <property type="term" value="P:cell adhesion involved in single-species biofilm formation"/>
    <property type="evidence" value="ECO:0007669"/>
    <property type="project" value="TreeGrafter"/>
</dbReference>
<dbReference type="InterPro" id="IPR000644">
    <property type="entry name" value="CBS_dom"/>
</dbReference>
<dbReference type="CDD" id="cd01949">
    <property type="entry name" value="GGDEF"/>
    <property type="match status" value="1"/>
</dbReference>
<dbReference type="InterPro" id="IPR000160">
    <property type="entry name" value="GGDEF_dom"/>
</dbReference>